<dbReference type="Proteomes" id="UP001437256">
    <property type="component" value="Unassembled WGS sequence"/>
</dbReference>
<evidence type="ECO:0000256" key="15">
    <source>
        <dbReference type="ARBA" id="ARBA00047174"/>
    </source>
</evidence>
<reference evidence="18 19" key="1">
    <citation type="submission" date="2024-05" db="EMBL/GenBank/DDBJ databases">
        <title>A draft genome resource for the thread blight pathogen Marasmius tenuissimus strain MS-2.</title>
        <authorList>
            <person name="Yulfo-Soto G.E."/>
            <person name="Baruah I.K."/>
            <person name="Amoako-Attah I."/>
            <person name="Bukari Y."/>
            <person name="Meinhardt L.W."/>
            <person name="Bailey B.A."/>
            <person name="Cohen S.P."/>
        </authorList>
    </citation>
    <scope>NUCLEOTIDE SEQUENCE [LARGE SCALE GENOMIC DNA]</scope>
    <source>
        <strain evidence="18 19">MS-2</strain>
    </source>
</reference>
<keyword evidence="3" id="KW-0964">Secreted</keyword>
<evidence type="ECO:0000256" key="8">
    <source>
        <dbReference type="ARBA" id="ARBA00023008"/>
    </source>
</evidence>
<keyword evidence="19" id="KW-1185">Reference proteome</keyword>
<feature type="region of interest" description="Disordered" evidence="16">
    <location>
        <begin position="195"/>
        <end position="347"/>
    </location>
</feature>
<accession>A0ABR2ZYJ8</accession>
<keyword evidence="11" id="KW-0119">Carbohydrate metabolism</keyword>
<protein>
    <recommendedName>
        <fullName evidence="15">lytic cellulose monooxygenase (C4-dehydrogenating)</fullName>
        <ecNumber evidence="15">1.14.99.56</ecNumber>
    </recommendedName>
</protein>
<evidence type="ECO:0000256" key="3">
    <source>
        <dbReference type="ARBA" id="ARBA00022525"/>
    </source>
</evidence>
<keyword evidence="10" id="KW-1015">Disulfide bond</keyword>
<dbReference type="EMBL" id="JBBXMP010000032">
    <property type="protein sequence ID" value="KAL0066782.1"/>
    <property type="molecule type" value="Genomic_DNA"/>
</dbReference>
<dbReference type="EC" id="1.14.99.56" evidence="15"/>
<dbReference type="InterPro" id="IPR049892">
    <property type="entry name" value="AA9"/>
</dbReference>
<sequence>MACEEAAGAPGVAKAKPGDEVRWEWEGATPELSNAGFKAGSWVHAMGPTLTYIASCNGDCRNANAADLDWVKIQYSGLNGGSITDQLRNAMNSKSEPYRTEGVWAMAQLVEDGSSYTHKIPEGIPNGQYIVRSEMIAVHNPLRDGDNTSGPQSYVSCAQIEIENGGDTSLPAGTKAGSLYATDGDLAKYSVFTSPKSFKEPGPQLWTGGSSGSSSNNNNNGAAAGNQNNAGNSTTDNSNQNQNQGSTDNSNQGQENNNSSNDNNGSTDNQNQGDNNNNNNDQNNNNSGESNQDQGNTDASNNDSNDNSNQGESQNQNSGNSTSGSSGKTCRRSRKAKRTVNNGATVGKRQVPAQAVAAEVKKAAVHAHQQRSIVRQEGYSLNLSRLLFRYLSLFRFLSV</sequence>
<evidence type="ECO:0000259" key="17">
    <source>
        <dbReference type="Pfam" id="PF03443"/>
    </source>
</evidence>
<dbReference type="PANTHER" id="PTHR33353:SF10">
    <property type="entry name" value="ENDO-BETA-1,4-GLUCANASE D"/>
    <property type="match status" value="1"/>
</dbReference>
<evidence type="ECO:0000256" key="6">
    <source>
        <dbReference type="ARBA" id="ARBA00023001"/>
    </source>
</evidence>
<keyword evidence="5" id="KW-0732">Signal</keyword>
<organism evidence="18 19">
    <name type="scientific">Marasmius tenuissimus</name>
    <dbReference type="NCBI Taxonomy" id="585030"/>
    <lineage>
        <taxon>Eukaryota</taxon>
        <taxon>Fungi</taxon>
        <taxon>Dikarya</taxon>
        <taxon>Basidiomycota</taxon>
        <taxon>Agaricomycotina</taxon>
        <taxon>Agaricomycetes</taxon>
        <taxon>Agaricomycetidae</taxon>
        <taxon>Agaricales</taxon>
        <taxon>Marasmiineae</taxon>
        <taxon>Marasmiaceae</taxon>
        <taxon>Marasmius</taxon>
    </lineage>
</organism>
<keyword evidence="6" id="KW-0136">Cellulose degradation</keyword>
<evidence type="ECO:0000256" key="12">
    <source>
        <dbReference type="ARBA" id="ARBA00023326"/>
    </source>
</evidence>
<name>A0ABR2ZYJ8_9AGAR</name>
<evidence type="ECO:0000256" key="2">
    <source>
        <dbReference type="ARBA" id="ARBA00004613"/>
    </source>
</evidence>
<comment type="cofactor">
    <cofactor evidence="1">
        <name>Cu(2+)</name>
        <dbReference type="ChEBI" id="CHEBI:29036"/>
    </cofactor>
</comment>
<keyword evidence="4" id="KW-0479">Metal-binding</keyword>
<evidence type="ECO:0000313" key="18">
    <source>
        <dbReference type="EMBL" id="KAL0066782.1"/>
    </source>
</evidence>
<evidence type="ECO:0000313" key="19">
    <source>
        <dbReference type="Proteomes" id="UP001437256"/>
    </source>
</evidence>
<comment type="subcellular location">
    <subcellularLocation>
        <location evidence="2">Secreted</location>
    </subcellularLocation>
</comment>
<comment type="catalytic activity">
    <reaction evidence="14">
        <text>[(1-&gt;4)-beta-D-glucosyl]n+m + reduced acceptor + O2 = 4-dehydro-beta-D-glucosyl-[(1-&gt;4)-beta-D-glucosyl]n-1 + [(1-&gt;4)-beta-D-glucosyl]m + acceptor + H2O.</text>
        <dbReference type="EC" id="1.14.99.56"/>
    </reaction>
</comment>
<keyword evidence="7" id="KW-0560">Oxidoreductase</keyword>
<comment type="similarity">
    <text evidence="13">Belongs to the polysaccharide monooxygenase AA9 family.</text>
</comment>
<keyword evidence="12" id="KW-0624">Polysaccharide degradation</keyword>
<comment type="caution">
    <text evidence="18">The sequence shown here is derived from an EMBL/GenBank/DDBJ whole genome shotgun (WGS) entry which is preliminary data.</text>
</comment>
<proteinExistence type="inferred from homology"/>
<evidence type="ECO:0000256" key="1">
    <source>
        <dbReference type="ARBA" id="ARBA00001973"/>
    </source>
</evidence>
<feature type="domain" description="Auxiliary Activity family 9 catalytic" evidence="17">
    <location>
        <begin position="1"/>
        <end position="190"/>
    </location>
</feature>
<feature type="compositionally biased region" description="Basic residues" evidence="16">
    <location>
        <begin position="329"/>
        <end position="338"/>
    </location>
</feature>
<evidence type="ECO:0000256" key="10">
    <source>
        <dbReference type="ARBA" id="ARBA00023157"/>
    </source>
</evidence>
<gene>
    <name evidence="18" type="ORF">AAF712_006177</name>
</gene>
<keyword evidence="9" id="KW-0503">Monooxygenase</keyword>
<keyword evidence="8" id="KW-0186">Copper</keyword>
<evidence type="ECO:0000256" key="13">
    <source>
        <dbReference type="ARBA" id="ARBA00044502"/>
    </source>
</evidence>
<evidence type="ECO:0000256" key="14">
    <source>
        <dbReference type="ARBA" id="ARBA00045077"/>
    </source>
</evidence>
<evidence type="ECO:0000256" key="7">
    <source>
        <dbReference type="ARBA" id="ARBA00023002"/>
    </source>
</evidence>
<dbReference type="Pfam" id="PF03443">
    <property type="entry name" value="AA9"/>
    <property type="match status" value="1"/>
</dbReference>
<dbReference type="PANTHER" id="PTHR33353">
    <property type="entry name" value="PUTATIVE (AFU_ORTHOLOGUE AFUA_1G12560)-RELATED"/>
    <property type="match status" value="1"/>
</dbReference>
<evidence type="ECO:0000256" key="4">
    <source>
        <dbReference type="ARBA" id="ARBA00022723"/>
    </source>
</evidence>
<dbReference type="InterPro" id="IPR005103">
    <property type="entry name" value="AA9_LPMO"/>
</dbReference>
<evidence type="ECO:0000256" key="5">
    <source>
        <dbReference type="ARBA" id="ARBA00022729"/>
    </source>
</evidence>
<dbReference type="Gene3D" id="2.70.50.70">
    <property type="match status" value="1"/>
</dbReference>
<evidence type="ECO:0000256" key="11">
    <source>
        <dbReference type="ARBA" id="ARBA00023277"/>
    </source>
</evidence>
<evidence type="ECO:0000256" key="16">
    <source>
        <dbReference type="SAM" id="MobiDB-lite"/>
    </source>
</evidence>
<feature type="compositionally biased region" description="Low complexity" evidence="16">
    <location>
        <begin position="212"/>
        <end position="327"/>
    </location>
</feature>
<evidence type="ECO:0000256" key="9">
    <source>
        <dbReference type="ARBA" id="ARBA00023033"/>
    </source>
</evidence>